<feature type="region of interest" description="Disordered" evidence="1">
    <location>
        <begin position="1"/>
        <end position="72"/>
    </location>
</feature>
<dbReference type="EMBL" id="JAMKFB020000001">
    <property type="protein sequence ID" value="KAL0203714.1"/>
    <property type="molecule type" value="Genomic_DNA"/>
</dbReference>
<protein>
    <submittedName>
        <fullName evidence="2">Uncharacterized protein</fullName>
    </submittedName>
</protein>
<evidence type="ECO:0000313" key="2">
    <source>
        <dbReference type="EMBL" id="KAL0203714.1"/>
    </source>
</evidence>
<name>A0ABD0RYT5_CIRMR</name>
<reference evidence="2 3" key="1">
    <citation type="submission" date="2024-05" db="EMBL/GenBank/DDBJ databases">
        <title>Genome sequencing and assembly of Indian major carp, Cirrhinus mrigala (Hamilton, 1822).</title>
        <authorList>
            <person name="Mohindra V."/>
            <person name="Chowdhury L.M."/>
            <person name="Lal K."/>
            <person name="Jena J.K."/>
        </authorList>
    </citation>
    <scope>NUCLEOTIDE SEQUENCE [LARGE SCALE GENOMIC DNA]</scope>
    <source>
        <strain evidence="2">CM1030</strain>
        <tissue evidence="2">Blood</tissue>
    </source>
</reference>
<feature type="non-terminal residue" evidence="2">
    <location>
        <position position="1"/>
    </location>
</feature>
<comment type="caution">
    <text evidence="2">The sequence shown here is derived from an EMBL/GenBank/DDBJ whole genome shotgun (WGS) entry which is preliminary data.</text>
</comment>
<evidence type="ECO:0000313" key="3">
    <source>
        <dbReference type="Proteomes" id="UP001529510"/>
    </source>
</evidence>
<gene>
    <name evidence="2" type="ORF">M9458_001732</name>
</gene>
<sequence length="72" mass="7944">VQWSHLAALKSSSSAPPVDPVPGFAHLHLRSQDSSHQHHPVHPSYPDHPQPPSQSRGHEAPEQTLDEEVPPR</sequence>
<proteinExistence type="predicted"/>
<keyword evidence="3" id="KW-1185">Reference proteome</keyword>
<feature type="compositionally biased region" description="Low complexity" evidence="1">
    <location>
        <begin position="1"/>
        <end position="16"/>
    </location>
</feature>
<dbReference type="AlphaFoldDB" id="A0ABD0RYT5"/>
<dbReference type="Proteomes" id="UP001529510">
    <property type="component" value="Unassembled WGS sequence"/>
</dbReference>
<feature type="non-terminal residue" evidence="2">
    <location>
        <position position="72"/>
    </location>
</feature>
<evidence type="ECO:0000256" key="1">
    <source>
        <dbReference type="SAM" id="MobiDB-lite"/>
    </source>
</evidence>
<organism evidence="2 3">
    <name type="scientific">Cirrhinus mrigala</name>
    <name type="common">Mrigala</name>
    <dbReference type="NCBI Taxonomy" id="683832"/>
    <lineage>
        <taxon>Eukaryota</taxon>
        <taxon>Metazoa</taxon>
        <taxon>Chordata</taxon>
        <taxon>Craniata</taxon>
        <taxon>Vertebrata</taxon>
        <taxon>Euteleostomi</taxon>
        <taxon>Actinopterygii</taxon>
        <taxon>Neopterygii</taxon>
        <taxon>Teleostei</taxon>
        <taxon>Ostariophysi</taxon>
        <taxon>Cypriniformes</taxon>
        <taxon>Cyprinidae</taxon>
        <taxon>Labeoninae</taxon>
        <taxon>Labeonini</taxon>
        <taxon>Cirrhinus</taxon>
    </lineage>
</organism>
<accession>A0ABD0RYT5</accession>